<gene>
    <name evidence="2" type="ORF">ABEB36_000471</name>
</gene>
<name>A0ABD1FBB7_HYPHA</name>
<sequence>MLMPFQLATKIVENEVHKFEVFNENEEYNFIEERHQQFEQKRNEQLCQSKIGTDSPYKRIEKYKYVCNCKKHPRAIKTLESESDDESDDDHAILETESTQIPMIPSSRNGNNSDKFINSIKDTTKRKSEINPMQNEGNNTLAESSSFKSVFSESRHVLR</sequence>
<proteinExistence type="predicted"/>
<organism evidence="2 3">
    <name type="scientific">Hypothenemus hampei</name>
    <name type="common">Coffee berry borer</name>
    <dbReference type="NCBI Taxonomy" id="57062"/>
    <lineage>
        <taxon>Eukaryota</taxon>
        <taxon>Metazoa</taxon>
        <taxon>Ecdysozoa</taxon>
        <taxon>Arthropoda</taxon>
        <taxon>Hexapoda</taxon>
        <taxon>Insecta</taxon>
        <taxon>Pterygota</taxon>
        <taxon>Neoptera</taxon>
        <taxon>Endopterygota</taxon>
        <taxon>Coleoptera</taxon>
        <taxon>Polyphaga</taxon>
        <taxon>Cucujiformia</taxon>
        <taxon>Curculionidae</taxon>
        <taxon>Scolytinae</taxon>
        <taxon>Hypothenemus</taxon>
    </lineage>
</organism>
<comment type="caution">
    <text evidence="2">The sequence shown here is derived from an EMBL/GenBank/DDBJ whole genome shotgun (WGS) entry which is preliminary data.</text>
</comment>
<accession>A0ABD1FBB7</accession>
<evidence type="ECO:0000313" key="3">
    <source>
        <dbReference type="Proteomes" id="UP001566132"/>
    </source>
</evidence>
<feature type="compositionally biased region" description="Polar residues" evidence="1">
    <location>
        <begin position="131"/>
        <end position="142"/>
    </location>
</feature>
<dbReference type="Proteomes" id="UP001566132">
    <property type="component" value="Unassembled WGS sequence"/>
</dbReference>
<dbReference type="AlphaFoldDB" id="A0ABD1FBB7"/>
<feature type="compositionally biased region" description="Polar residues" evidence="1">
    <location>
        <begin position="96"/>
        <end position="116"/>
    </location>
</feature>
<feature type="region of interest" description="Disordered" evidence="1">
    <location>
        <begin position="79"/>
        <end position="159"/>
    </location>
</feature>
<evidence type="ECO:0000313" key="2">
    <source>
        <dbReference type="EMBL" id="KAL1516571.1"/>
    </source>
</evidence>
<protein>
    <submittedName>
        <fullName evidence="2">Uncharacterized protein</fullName>
    </submittedName>
</protein>
<dbReference type="EMBL" id="JBDJPC010000001">
    <property type="protein sequence ID" value="KAL1516571.1"/>
    <property type="molecule type" value="Genomic_DNA"/>
</dbReference>
<feature type="compositionally biased region" description="Low complexity" evidence="1">
    <location>
        <begin position="143"/>
        <end position="152"/>
    </location>
</feature>
<reference evidence="2 3" key="1">
    <citation type="submission" date="2024-05" db="EMBL/GenBank/DDBJ databases">
        <title>Genetic variation in Jamaican populations of the coffee berry borer (Hypothenemus hampei).</title>
        <authorList>
            <person name="Errbii M."/>
            <person name="Myrie A."/>
        </authorList>
    </citation>
    <scope>NUCLEOTIDE SEQUENCE [LARGE SCALE GENOMIC DNA]</scope>
    <source>
        <strain evidence="2">JA-Hopewell-2020-01-JO</strain>
        <tissue evidence="2">Whole body</tissue>
    </source>
</reference>
<keyword evidence="3" id="KW-1185">Reference proteome</keyword>
<evidence type="ECO:0000256" key="1">
    <source>
        <dbReference type="SAM" id="MobiDB-lite"/>
    </source>
</evidence>